<dbReference type="EMBL" id="PJQY01002072">
    <property type="protein sequence ID" value="PQP96650.1"/>
    <property type="molecule type" value="Genomic_DNA"/>
</dbReference>
<name>A0A314XY85_PRUYE</name>
<feature type="region of interest" description="Disordered" evidence="1">
    <location>
        <begin position="1"/>
        <end position="43"/>
    </location>
</feature>
<accession>A0A314XY85</accession>
<organism evidence="2 3">
    <name type="scientific">Prunus yedoensis var. nudiflora</name>
    <dbReference type="NCBI Taxonomy" id="2094558"/>
    <lineage>
        <taxon>Eukaryota</taxon>
        <taxon>Viridiplantae</taxon>
        <taxon>Streptophyta</taxon>
        <taxon>Embryophyta</taxon>
        <taxon>Tracheophyta</taxon>
        <taxon>Spermatophyta</taxon>
        <taxon>Magnoliopsida</taxon>
        <taxon>eudicotyledons</taxon>
        <taxon>Gunneridae</taxon>
        <taxon>Pentapetalae</taxon>
        <taxon>rosids</taxon>
        <taxon>fabids</taxon>
        <taxon>Rosales</taxon>
        <taxon>Rosaceae</taxon>
        <taxon>Amygdaloideae</taxon>
        <taxon>Amygdaleae</taxon>
        <taxon>Prunus</taxon>
    </lineage>
</organism>
<gene>
    <name evidence="2" type="ORF">Pyn_39360</name>
</gene>
<evidence type="ECO:0000313" key="2">
    <source>
        <dbReference type="EMBL" id="PQP96650.1"/>
    </source>
</evidence>
<reference evidence="2 3" key="1">
    <citation type="submission" date="2018-02" db="EMBL/GenBank/DDBJ databases">
        <title>Draft genome of wild Prunus yedoensis var. nudiflora.</title>
        <authorList>
            <person name="Baek S."/>
            <person name="Kim J.-H."/>
            <person name="Choi K."/>
            <person name="Kim G.-B."/>
            <person name="Cho A."/>
            <person name="Jang H."/>
            <person name="Shin C.-H."/>
            <person name="Yu H.-J."/>
            <person name="Mun J.-H."/>
        </authorList>
    </citation>
    <scope>NUCLEOTIDE SEQUENCE [LARGE SCALE GENOMIC DNA]</scope>
    <source>
        <strain evidence="3">cv. Jeju island</strain>
        <tissue evidence="2">Leaf</tissue>
    </source>
</reference>
<evidence type="ECO:0000313" key="3">
    <source>
        <dbReference type="Proteomes" id="UP000250321"/>
    </source>
</evidence>
<proteinExistence type="predicted"/>
<sequence>MPARQAQPYTNLPVQQSNINEAGTPIPSSRSQTPPNSAMVSPSASFNQIRNAQMAKPDMAAGVYRTATAAAPSVVQVPPQHQQQYVGYTTQIHQSAVPSSGGAANYAYEYAEPSHAQIYTIHSLWLRQYLLSTKP</sequence>
<comment type="caution">
    <text evidence="2">The sequence shown here is derived from an EMBL/GenBank/DDBJ whole genome shotgun (WGS) entry which is preliminary data.</text>
</comment>
<dbReference type="OrthoDB" id="774308at2759"/>
<keyword evidence="3" id="KW-1185">Reference proteome</keyword>
<feature type="compositionally biased region" description="Polar residues" evidence="1">
    <location>
        <begin position="7"/>
        <end position="43"/>
    </location>
</feature>
<evidence type="ECO:0000256" key="1">
    <source>
        <dbReference type="SAM" id="MobiDB-lite"/>
    </source>
</evidence>
<dbReference type="Proteomes" id="UP000250321">
    <property type="component" value="Unassembled WGS sequence"/>
</dbReference>
<dbReference type="AlphaFoldDB" id="A0A314XY85"/>
<protein>
    <submittedName>
        <fullName evidence="2">Uncharacterized protein</fullName>
    </submittedName>
</protein>